<protein>
    <recommendedName>
        <fullName evidence="2">Glycosyltransferase 2-like domain-containing protein</fullName>
    </recommendedName>
</protein>
<dbReference type="PANTHER" id="PTHR48090:SF8">
    <property type="entry name" value="GLYCOSYLTRANSFERASE CSBB-RELATED"/>
    <property type="match status" value="1"/>
</dbReference>
<evidence type="ECO:0000259" key="2">
    <source>
        <dbReference type="Pfam" id="PF00535"/>
    </source>
</evidence>
<dbReference type="PANTHER" id="PTHR48090">
    <property type="entry name" value="UNDECAPRENYL-PHOSPHATE 4-DEOXY-4-FORMAMIDO-L-ARABINOSE TRANSFERASE-RELATED"/>
    <property type="match status" value="1"/>
</dbReference>
<dbReference type="Proteomes" id="UP000177141">
    <property type="component" value="Unassembled WGS sequence"/>
</dbReference>
<dbReference type="Gene3D" id="3.90.550.10">
    <property type="entry name" value="Spore Coat Polysaccharide Biosynthesis Protein SpsA, Chain A"/>
    <property type="match status" value="1"/>
</dbReference>
<keyword evidence="1" id="KW-0472">Membrane</keyword>
<evidence type="ECO:0000256" key="1">
    <source>
        <dbReference type="SAM" id="Phobius"/>
    </source>
</evidence>
<keyword evidence="1" id="KW-0812">Transmembrane</keyword>
<dbReference type="InterPro" id="IPR029044">
    <property type="entry name" value="Nucleotide-diphossugar_trans"/>
</dbReference>
<dbReference type="InterPro" id="IPR050256">
    <property type="entry name" value="Glycosyltransferase_2"/>
</dbReference>
<evidence type="ECO:0000313" key="4">
    <source>
        <dbReference type="Proteomes" id="UP000177141"/>
    </source>
</evidence>
<feature type="transmembrane region" description="Helical" evidence="1">
    <location>
        <begin position="266"/>
        <end position="290"/>
    </location>
</feature>
<feature type="transmembrane region" description="Helical" evidence="1">
    <location>
        <begin position="225"/>
        <end position="254"/>
    </location>
</feature>
<feature type="domain" description="Glycosyltransferase 2-like" evidence="2">
    <location>
        <begin position="8"/>
        <end position="169"/>
    </location>
</feature>
<dbReference type="SUPFAM" id="SSF53448">
    <property type="entry name" value="Nucleotide-diphospho-sugar transferases"/>
    <property type="match status" value="1"/>
</dbReference>
<name>A0A1F7IUK3_9BACT</name>
<proteinExistence type="predicted"/>
<dbReference type="InterPro" id="IPR001173">
    <property type="entry name" value="Glyco_trans_2-like"/>
</dbReference>
<dbReference type="EMBL" id="MGAL01000036">
    <property type="protein sequence ID" value="OGK47028.1"/>
    <property type="molecule type" value="Genomic_DNA"/>
</dbReference>
<organism evidence="3 4">
    <name type="scientific">Candidatus Roizmanbacteria bacterium RIFCSPLOWO2_01_FULL_38_12</name>
    <dbReference type="NCBI Taxonomy" id="1802061"/>
    <lineage>
        <taxon>Bacteria</taxon>
        <taxon>Candidatus Roizmaniibacteriota</taxon>
    </lineage>
</organism>
<dbReference type="AlphaFoldDB" id="A0A1F7IUK3"/>
<evidence type="ECO:0000313" key="3">
    <source>
        <dbReference type="EMBL" id="OGK47028.1"/>
    </source>
</evidence>
<reference evidence="3 4" key="1">
    <citation type="journal article" date="2016" name="Nat. Commun.">
        <title>Thousands of microbial genomes shed light on interconnected biogeochemical processes in an aquifer system.</title>
        <authorList>
            <person name="Anantharaman K."/>
            <person name="Brown C.T."/>
            <person name="Hug L.A."/>
            <person name="Sharon I."/>
            <person name="Castelle C.J."/>
            <person name="Probst A.J."/>
            <person name="Thomas B.C."/>
            <person name="Singh A."/>
            <person name="Wilkins M.J."/>
            <person name="Karaoz U."/>
            <person name="Brodie E.L."/>
            <person name="Williams K.H."/>
            <person name="Hubbard S.S."/>
            <person name="Banfield J.F."/>
        </authorList>
    </citation>
    <scope>NUCLEOTIDE SEQUENCE [LARGE SCALE GENOMIC DNA]</scope>
</reference>
<dbReference type="STRING" id="1802061.A3A93_02810"/>
<accession>A0A1F7IUK3</accession>
<comment type="caution">
    <text evidence="3">The sequence shown here is derived from an EMBL/GenBank/DDBJ whole genome shotgun (WGS) entry which is preliminary data.</text>
</comment>
<dbReference type="Pfam" id="PF00535">
    <property type="entry name" value="Glycos_transf_2"/>
    <property type="match status" value="1"/>
</dbReference>
<gene>
    <name evidence="3" type="ORF">A3A93_02810</name>
</gene>
<dbReference type="CDD" id="cd04187">
    <property type="entry name" value="DPM1_like_bac"/>
    <property type="match status" value="1"/>
</dbReference>
<keyword evidence="1" id="KW-1133">Transmembrane helix</keyword>
<sequence>MKSKKQISIIIPCFNEELNIPKTNKEIKKIFLTINKYNHEMIFVDNGSTDDTKKEITKLAKRDSNIRAIFLSRNFGPEASLQAGLDYACGDVIISIPCDLQDPPALIPEFIKKWEEGNTIVTGIYTKSEDDFFTAFLRKTFYAIFKKISNIEIPVNASGVGLLDRKALNALNSLPEKYRFFRGLRSWVGFKTAYIVYEKKKRNKGNSSYNLFNYIKHAERGIFGFSYLFLDLIVYVGFIFVILSFLFVLWYVLFSLLFGNPIKGSITILVSIVFFGGIQLLAISIIGKYIQVVVEETKSRPVYIVDKVISKIKQ</sequence>
<dbReference type="GO" id="GO:0005886">
    <property type="term" value="C:plasma membrane"/>
    <property type="evidence" value="ECO:0007669"/>
    <property type="project" value="TreeGrafter"/>
</dbReference>